<proteinExistence type="predicted"/>
<organism evidence="1 2">
    <name type="scientific">Theobroma cacao</name>
    <name type="common">Cacao</name>
    <name type="synonym">Cocoa</name>
    <dbReference type="NCBI Taxonomy" id="3641"/>
    <lineage>
        <taxon>Eukaryota</taxon>
        <taxon>Viridiplantae</taxon>
        <taxon>Streptophyta</taxon>
        <taxon>Embryophyta</taxon>
        <taxon>Tracheophyta</taxon>
        <taxon>Spermatophyta</taxon>
        <taxon>Magnoliopsida</taxon>
        <taxon>eudicotyledons</taxon>
        <taxon>Gunneridae</taxon>
        <taxon>Pentapetalae</taxon>
        <taxon>rosids</taxon>
        <taxon>malvids</taxon>
        <taxon>Malvales</taxon>
        <taxon>Malvaceae</taxon>
        <taxon>Byttnerioideae</taxon>
        <taxon>Theobroma</taxon>
    </lineage>
</organism>
<dbReference type="AlphaFoldDB" id="A0A061EUR4"/>
<dbReference type="Gramene" id="EOY08132">
    <property type="protein sequence ID" value="EOY08132"/>
    <property type="gene ID" value="TCM_022468"/>
</dbReference>
<dbReference type="HOGENOM" id="CLU_2594626_0_0_1"/>
<sequence length="80" mass="8729">MRNHPNSGQTNFESASNLRSQVALNRINKARSGGQIGLNGGFNASKSGFQGEVEGSTPKLERFKIRTVETGQVVKDEEHK</sequence>
<dbReference type="Proteomes" id="UP000026915">
    <property type="component" value="Chromosome 5"/>
</dbReference>
<evidence type="ECO:0000313" key="1">
    <source>
        <dbReference type="EMBL" id="EOY08132.1"/>
    </source>
</evidence>
<reference evidence="1 2" key="1">
    <citation type="journal article" date="2013" name="Genome Biol.">
        <title>The genome sequence of the most widely cultivated cacao type and its use to identify candidate genes regulating pod color.</title>
        <authorList>
            <person name="Motamayor J.C."/>
            <person name="Mockaitis K."/>
            <person name="Schmutz J."/>
            <person name="Haiminen N."/>
            <person name="Iii D.L."/>
            <person name="Cornejo O."/>
            <person name="Findley S.D."/>
            <person name="Zheng P."/>
            <person name="Utro F."/>
            <person name="Royaert S."/>
            <person name="Saski C."/>
            <person name="Jenkins J."/>
            <person name="Podicheti R."/>
            <person name="Zhao M."/>
            <person name="Scheffler B.E."/>
            <person name="Stack J.C."/>
            <person name="Feltus F.A."/>
            <person name="Mustiga G.M."/>
            <person name="Amores F."/>
            <person name="Phillips W."/>
            <person name="Marelli J.P."/>
            <person name="May G.D."/>
            <person name="Shapiro H."/>
            <person name="Ma J."/>
            <person name="Bustamante C.D."/>
            <person name="Schnell R.J."/>
            <person name="Main D."/>
            <person name="Gilbert D."/>
            <person name="Parida L."/>
            <person name="Kuhn D.N."/>
        </authorList>
    </citation>
    <scope>NUCLEOTIDE SEQUENCE [LARGE SCALE GENOMIC DNA]</scope>
    <source>
        <strain evidence="2">cv. Matina 1-6</strain>
    </source>
</reference>
<keyword evidence="2" id="KW-1185">Reference proteome</keyword>
<accession>A0A061EUR4</accession>
<name>A0A061EUR4_THECC</name>
<dbReference type="EMBL" id="CM001883">
    <property type="protein sequence ID" value="EOY08132.1"/>
    <property type="molecule type" value="Genomic_DNA"/>
</dbReference>
<protein>
    <submittedName>
        <fullName evidence="1">Uncharacterized protein</fullName>
    </submittedName>
</protein>
<evidence type="ECO:0000313" key="2">
    <source>
        <dbReference type="Proteomes" id="UP000026915"/>
    </source>
</evidence>
<dbReference type="InParanoid" id="A0A061EUR4"/>
<gene>
    <name evidence="1" type="ORF">TCM_022468</name>
</gene>